<keyword evidence="2" id="KW-0812">Transmembrane</keyword>
<keyword evidence="3" id="KW-1185">Reference proteome</keyword>
<feature type="transmembrane region" description="Helical" evidence="2">
    <location>
        <begin position="79"/>
        <end position="102"/>
    </location>
</feature>
<dbReference type="AlphaFoldDB" id="A0A914UI35"/>
<dbReference type="Proteomes" id="UP000887566">
    <property type="component" value="Unplaced"/>
</dbReference>
<proteinExistence type="predicted"/>
<feature type="compositionally biased region" description="Basic and acidic residues" evidence="1">
    <location>
        <begin position="44"/>
        <end position="57"/>
    </location>
</feature>
<dbReference type="WBParaSite" id="PSAMB.scaffold10214size4264.g33125.t1">
    <property type="protein sequence ID" value="PSAMB.scaffold10214size4264.g33125.t1"/>
    <property type="gene ID" value="PSAMB.scaffold10214size4264.g33125"/>
</dbReference>
<organism evidence="3 4">
    <name type="scientific">Plectus sambesii</name>
    <dbReference type="NCBI Taxonomy" id="2011161"/>
    <lineage>
        <taxon>Eukaryota</taxon>
        <taxon>Metazoa</taxon>
        <taxon>Ecdysozoa</taxon>
        <taxon>Nematoda</taxon>
        <taxon>Chromadorea</taxon>
        <taxon>Plectida</taxon>
        <taxon>Plectina</taxon>
        <taxon>Plectoidea</taxon>
        <taxon>Plectidae</taxon>
        <taxon>Plectus</taxon>
    </lineage>
</organism>
<protein>
    <submittedName>
        <fullName evidence="4">Uncharacterized protein</fullName>
    </submittedName>
</protein>
<keyword evidence="2" id="KW-1133">Transmembrane helix</keyword>
<evidence type="ECO:0000313" key="3">
    <source>
        <dbReference type="Proteomes" id="UP000887566"/>
    </source>
</evidence>
<feature type="region of interest" description="Disordered" evidence="1">
    <location>
        <begin position="44"/>
        <end position="70"/>
    </location>
</feature>
<reference evidence="4" key="1">
    <citation type="submission" date="2022-11" db="UniProtKB">
        <authorList>
            <consortium name="WormBaseParasite"/>
        </authorList>
    </citation>
    <scope>IDENTIFICATION</scope>
</reference>
<evidence type="ECO:0000256" key="2">
    <source>
        <dbReference type="SAM" id="Phobius"/>
    </source>
</evidence>
<feature type="compositionally biased region" description="Low complexity" evidence="1">
    <location>
        <begin position="60"/>
        <end position="70"/>
    </location>
</feature>
<evidence type="ECO:0000313" key="4">
    <source>
        <dbReference type="WBParaSite" id="PSAMB.scaffold10214size4264.g33125.t1"/>
    </source>
</evidence>
<name>A0A914UI35_9BILA</name>
<keyword evidence="2" id="KW-0472">Membrane</keyword>
<accession>A0A914UI35</accession>
<evidence type="ECO:0000256" key="1">
    <source>
        <dbReference type="SAM" id="MobiDB-lite"/>
    </source>
</evidence>
<sequence>MLSSTTQDELPMSISTTTINSTVVHAGFGIIDGQGDYDDRQWVDEHKARDSEPRTDLDYSIPSTSSTQPPSSRFDNVHFIELFAGVGMTLILVMLGVLTIYFRSLRQQFRQLFYSHQPGHHSMANQPHPDALDIEECTAFELLER</sequence>